<evidence type="ECO:0000256" key="1">
    <source>
        <dbReference type="SAM" id="Phobius"/>
    </source>
</evidence>
<feature type="transmembrane region" description="Helical" evidence="1">
    <location>
        <begin position="178"/>
        <end position="196"/>
    </location>
</feature>
<gene>
    <name evidence="2" type="ORF">G3I59_22625</name>
    <name evidence="3" type="ORF">SAMN05421854_102952</name>
</gene>
<reference evidence="3 4" key="1">
    <citation type="submission" date="2016-10" db="EMBL/GenBank/DDBJ databases">
        <authorList>
            <person name="de Groot N.N."/>
        </authorList>
    </citation>
    <scope>NUCLEOTIDE SEQUENCE [LARGE SCALE GENOMIC DNA]</scope>
    <source>
        <strain evidence="3 4">DSM 44637</strain>
    </source>
</reference>
<proteinExistence type="predicted"/>
<dbReference type="EMBL" id="FOWC01000002">
    <property type="protein sequence ID" value="SFO68218.1"/>
    <property type="molecule type" value="Genomic_DNA"/>
</dbReference>
<name>A0A1I5J5V0_9PSEU</name>
<dbReference type="InterPro" id="IPR049713">
    <property type="entry name" value="Pr6Pr-like"/>
</dbReference>
<feature type="transmembrane region" description="Helical" evidence="1">
    <location>
        <begin position="7"/>
        <end position="27"/>
    </location>
</feature>
<dbReference type="Proteomes" id="UP000199137">
    <property type="component" value="Unassembled WGS sequence"/>
</dbReference>
<feature type="transmembrane region" description="Helical" evidence="1">
    <location>
        <begin position="47"/>
        <end position="66"/>
    </location>
</feature>
<dbReference type="STRING" id="112413.SAMN05421854_102952"/>
<feature type="transmembrane region" description="Helical" evidence="1">
    <location>
        <begin position="113"/>
        <end position="131"/>
    </location>
</feature>
<dbReference type="OrthoDB" id="9809977at2"/>
<evidence type="ECO:0000313" key="4">
    <source>
        <dbReference type="Proteomes" id="UP000199137"/>
    </source>
</evidence>
<feature type="transmembrane region" description="Helical" evidence="1">
    <location>
        <begin position="78"/>
        <end position="101"/>
    </location>
</feature>
<accession>A0A1I5J5V0</accession>
<keyword evidence="5" id="KW-1185">Reference proteome</keyword>
<dbReference type="AlphaFoldDB" id="A0A1I5J5V0"/>
<keyword evidence="1" id="KW-0472">Membrane</keyword>
<feature type="transmembrane region" description="Helical" evidence="1">
    <location>
        <begin position="138"/>
        <end position="158"/>
    </location>
</feature>
<organism evidence="3 4">
    <name type="scientific">Amycolatopsis rubida</name>
    <dbReference type="NCBI Taxonomy" id="112413"/>
    <lineage>
        <taxon>Bacteria</taxon>
        <taxon>Bacillati</taxon>
        <taxon>Actinomycetota</taxon>
        <taxon>Actinomycetes</taxon>
        <taxon>Pseudonocardiales</taxon>
        <taxon>Pseudonocardiaceae</taxon>
        <taxon>Amycolatopsis</taxon>
    </lineage>
</organism>
<sequence>MSSKALARLWFGVTAVVVLAALVIQIVALVPPQGRYVSFGGRVANLFTYFTIISNVLVLVTSAAFARGRGSSPLMRVLWLDALVGIVVTGVVYQVALAGLYELHGLSLAADILLHRVTPVLCVLGWLIFAPRVLEWRTVWWSLGYPLVWLVFTLVRGAIDGYYPYPFVNADDLGYGQVALNCLLIGVFFIALASGARVADRRLTRAPAETRSADR</sequence>
<protein>
    <submittedName>
        <fullName evidence="2">F420-dependent oxidoreductase</fullName>
    </submittedName>
</protein>
<dbReference type="NCBIfam" id="NF038065">
    <property type="entry name" value="Pr6Pr"/>
    <property type="match status" value="1"/>
</dbReference>
<evidence type="ECO:0000313" key="3">
    <source>
        <dbReference type="EMBL" id="SFO68218.1"/>
    </source>
</evidence>
<evidence type="ECO:0000313" key="2">
    <source>
        <dbReference type="EMBL" id="NEC58324.1"/>
    </source>
</evidence>
<evidence type="ECO:0000313" key="5">
    <source>
        <dbReference type="Proteomes" id="UP000470404"/>
    </source>
</evidence>
<dbReference type="RefSeq" id="WP_067575900.1">
    <property type="nucleotide sequence ID" value="NZ_FOWC01000002.1"/>
</dbReference>
<dbReference type="Proteomes" id="UP000470404">
    <property type="component" value="Unassembled WGS sequence"/>
</dbReference>
<keyword evidence="1" id="KW-0812">Transmembrane</keyword>
<dbReference type="EMBL" id="JAAGNC010000111">
    <property type="protein sequence ID" value="NEC58324.1"/>
    <property type="molecule type" value="Genomic_DNA"/>
</dbReference>
<keyword evidence="1" id="KW-1133">Transmembrane helix</keyword>
<reference evidence="2 5" key="2">
    <citation type="submission" date="2020-01" db="EMBL/GenBank/DDBJ databases">
        <title>Insect and environment-associated Actinomycetes.</title>
        <authorList>
            <person name="Currrie C."/>
            <person name="Chevrette M."/>
            <person name="Carlson C."/>
            <person name="Stubbendieck R."/>
            <person name="Wendt-Pienkowski E."/>
        </authorList>
    </citation>
    <scope>NUCLEOTIDE SEQUENCE [LARGE SCALE GENOMIC DNA]</scope>
    <source>
        <strain evidence="2 5">SID8386</strain>
    </source>
</reference>